<accession>A0A0S7WSY5</accession>
<keyword evidence="8" id="KW-0215">Deoxyribonucleotide synthesis</keyword>
<dbReference type="InterPro" id="IPR050862">
    <property type="entry name" value="RdRp_reductase_class-2"/>
</dbReference>
<dbReference type="STRING" id="1703770.AMJ39_07170"/>
<dbReference type="UniPathway" id="UPA00326"/>
<keyword evidence="9" id="KW-1015">Disulfide bond</keyword>
<evidence type="ECO:0000256" key="10">
    <source>
        <dbReference type="ARBA" id="ARBA00023285"/>
    </source>
</evidence>
<reference evidence="18 19" key="1">
    <citation type="journal article" date="2015" name="Microbiome">
        <title>Genomic resolution of linkages in carbon, nitrogen, and sulfur cycling among widespread estuary sediment bacteria.</title>
        <authorList>
            <person name="Baker B.J."/>
            <person name="Lazar C.S."/>
            <person name="Teske A.P."/>
            <person name="Dick G.J."/>
        </authorList>
    </citation>
    <scope>NUCLEOTIDE SEQUENCE [LARGE SCALE GENOMIC DNA]</scope>
    <source>
        <strain evidence="18">DG_24</strain>
    </source>
</reference>
<dbReference type="Pfam" id="PF02867">
    <property type="entry name" value="Ribonuc_red_lgC"/>
    <property type="match status" value="2"/>
</dbReference>
<evidence type="ECO:0000256" key="6">
    <source>
        <dbReference type="ARBA" id="ARBA00022840"/>
    </source>
</evidence>
<evidence type="ECO:0000259" key="17">
    <source>
        <dbReference type="Pfam" id="PF12637"/>
    </source>
</evidence>
<dbReference type="InterPro" id="IPR024434">
    <property type="entry name" value="TSCPD_dom"/>
</dbReference>
<dbReference type="GO" id="GO:0071897">
    <property type="term" value="P:DNA biosynthetic process"/>
    <property type="evidence" value="ECO:0007669"/>
    <property type="project" value="UniProtKB-KW"/>
</dbReference>
<dbReference type="PATRIC" id="fig|1703770.3.peg.1811"/>
<evidence type="ECO:0000256" key="4">
    <source>
        <dbReference type="ARBA" id="ARBA00022634"/>
    </source>
</evidence>
<comment type="cofactor">
    <cofactor evidence="1 13">
        <name>adenosylcob(III)alamin</name>
        <dbReference type="ChEBI" id="CHEBI:18408"/>
    </cofactor>
</comment>
<comment type="function">
    <text evidence="11 13">Catalyzes the reduction of ribonucleotides to deoxyribonucleotides. May function to provide a pool of deoxyribonucleotide precursors for DNA repair during oxygen limitation and/or for immediate growth after restoration of oxygen.</text>
</comment>
<protein>
    <recommendedName>
        <fullName evidence="13">Vitamin B12-dependent ribonucleotide reductase</fullName>
        <ecNumber evidence="13">1.17.4.1</ecNumber>
    </recommendedName>
</protein>
<dbReference type="InterPro" id="IPR000788">
    <property type="entry name" value="RNR_lg_C"/>
</dbReference>
<evidence type="ECO:0000256" key="5">
    <source>
        <dbReference type="ARBA" id="ARBA00022741"/>
    </source>
</evidence>
<name>A0A0S7WSY5_UNCT6</name>
<evidence type="ECO:0000256" key="7">
    <source>
        <dbReference type="ARBA" id="ARBA00023002"/>
    </source>
</evidence>
<dbReference type="PANTHER" id="PTHR43371:SF1">
    <property type="entry name" value="RIBONUCLEOSIDE-DIPHOSPHATE REDUCTASE"/>
    <property type="match status" value="1"/>
</dbReference>
<proteinExistence type="inferred from homology"/>
<keyword evidence="10 13" id="KW-0170">Cobalt</keyword>
<evidence type="ECO:0000256" key="8">
    <source>
        <dbReference type="ARBA" id="ARBA00023116"/>
    </source>
</evidence>
<evidence type="ECO:0000256" key="1">
    <source>
        <dbReference type="ARBA" id="ARBA00001922"/>
    </source>
</evidence>
<dbReference type="NCBIfam" id="TIGR02504">
    <property type="entry name" value="NrdJ_Z"/>
    <property type="match status" value="1"/>
</dbReference>
<feature type="domain" description="Ribonucleotide reductase large subunit C-terminal" evidence="16">
    <location>
        <begin position="94"/>
        <end position="406"/>
    </location>
</feature>
<dbReference type="GO" id="GO:0031419">
    <property type="term" value="F:cobalamin binding"/>
    <property type="evidence" value="ECO:0007669"/>
    <property type="project" value="UniProtKB-KW"/>
</dbReference>
<keyword evidence="5 13" id="KW-0547">Nucleotide-binding</keyword>
<dbReference type="EMBL" id="LIZS01000045">
    <property type="protein sequence ID" value="KPJ52700.1"/>
    <property type="molecule type" value="Genomic_DNA"/>
</dbReference>
<dbReference type="Proteomes" id="UP000052008">
    <property type="component" value="Unassembled WGS sequence"/>
</dbReference>
<dbReference type="AlphaFoldDB" id="A0A0S7WSY5"/>
<keyword evidence="7 13" id="KW-0560">Oxidoreductase</keyword>
<dbReference type="NCBIfam" id="NF006417">
    <property type="entry name" value="PRK08665.1"/>
    <property type="match status" value="1"/>
</dbReference>
<dbReference type="Gene3D" id="3.20.70.20">
    <property type="match status" value="1"/>
</dbReference>
<keyword evidence="6" id="KW-0067">ATP-binding</keyword>
<keyword evidence="3 13" id="KW-0846">Cobalamin</keyword>
<dbReference type="SUPFAM" id="SSF48168">
    <property type="entry name" value="R1 subunit of ribonucleotide reductase, N-terminal domain"/>
    <property type="match status" value="1"/>
</dbReference>
<dbReference type="InterPro" id="IPR008926">
    <property type="entry name" value="RNR_R1-su_N"/>
</dbReference>
<evidence type="ECO:0000256" key="13">
    <source>
        <dbReference type="RuleBase" id="RU364064"/>
    </source>
</evidence>
<dbReference type="CDD" id="cd02888">
    <property type="entry name" value="RNR_II_dimer"/>
    <property type="match status" value="1"/>
</dbReference>
<feature type="compositionally biased region" description="Basic and acidic residues" evidence="14">
    <location>
        <begin position="590"/>
        <end position="600"/>
    </location>
</feature>
<dbReference type="GO" id="GO:0009263">
    <property type="term" value="P:deoxyribonucleotide biosynthetic process"/>
    <property type="evidence" value="ECO:0007669"/>
    <property type="project" value="UniProtKB-KW"/>
</dbReference>
<comment type="catalytic activity">
    <reaction evidence="12 13">
        <text>a 2'-deoxyribonucleoside 5'-diphosphate + [thioredoxin]-disulfide + H2O = a ribonucleoside 5'-diphosphate + [thioredoxin]-dithiol</text>
        <dbReference type="Rhea" id="RHEA:23252"/>
        <dbReference type="Rhea" id="RHEA-COMP:10698"/>
        <dbReference type="Rhea" id="RHEA-COMP:10700"/>
        <dbReference type="ChEBI" id="CHEBI:15377"/>
        <dbReference type="ChEBI" id="CHEBI:29950"/>
        <dbReference type="ChEBI" id="CHEBI:50058"/>
        <dbReference type="ChEBI" id="CHEBI:57930"/>
        <dbReference type="ChEBI" id="CHEBI:73316"/>
        <dbReference type="EC" id="1.17.4.1"/>
    </reaction>
</comment>
<feature type="domain" description="Ribonucleotide reductase large subunit C-terminal" evidence="16">
    <location>
        <begin position="412"/>
        <end position="560"/>
    </location>
</feature>
<dbReference type="InterPro" id="IPR013509">
    <property type="entry name" value="RNR_lsu_N"/>
</dbReference>
<feature type="region of interest" description="Disordered" evidence="14">
    <location>
        <begin position="572"/>
        <end position="608"/>
    </location>
</feature>
<evidence type="ECO:0000313" key="18">
    <source>
        <dbReference type="EMBL" id="KPJ52700.1"/>
    </source>
</evidence>
<evidence type="ECO:0000259" key="16">
    <source>
        <dbReference type="Pfam" id="PF02867"/>
    </source>
</evidence>
<dbReference type="Pfam" id="PF00317">
    <property type="entry name" value="Ribonuc_red_lgN"/>
    <property type="match status" value="1"/>
</dbReference>
<evidence type="ECO:0000256" key="11">
    <source>
        <dbReference type="ARBA" id="ARBA00025437"/>
    </source>
</evidence>
<evidence type="ECO:0000256" key="12">
    <source>
        <dbReference type="ARBA" id="ARBA00047754"/>
    </source>
</evidence>
<evidence type="ECO:0000313" key="19">
    <source>
        <dbReference type="Proteomes" id="UP000052008"/>
    </source>
</evidence>
<dbReference type="GO" id="GO:0005524">
    <property type="term" value="F:ATP binding"/>
    <property type="evidence" value="ECO:0007669"/>
    <property type="project" value="UniProtKB-KW"/>
</dbReference>
<feature type="domain" description="TSCPD" evidence="17">
    <location>
        <begin position="596"/>
        <end position="700"/>
    </location>
</feature>
<sequence>MRIAASTPLRLSENALRVLERRYLRKDGTGTPVETPEEMFRRVARVVAAADLNYDRHPDVEMLEDEFFAAMASLRFLPNSPTLMNAGRELGQLSGCFVIPIEDSIESIFEAIKNAALVQKSGGGTGFSFSRIRPKNDLVRSTKGIASGPVSFLAAFNSATEAVKQGGTRRGANIGVLNVEHPDIFDFIRCKADSDQITNFNISVALTEKFMQAVQSDGEWSLINPHTGEESKRVSARELFDLIVDMAWRNGEPGLIFIDRINRDNPTPGQGEIESTNPCGEQPLLPYESCNLGSVNLSLMVRHGRIDWDLLKATVSLGCHFLDNVIDANKYPLRQIEEMTRTNRKIGLGVMGFADMLIKLGIPYDSEEGIETGDGVMEFIQETAAATSESLARERGSFPAFSGSVYEWSGRPGMRNAARTTIAPTGTISMIADCSSGIEPLFSLVYVKEVMDGERLLYVNRHFEETAKERGFYSRELMDRIADAGSIQSLTEIPEDVRRLFVTAPDITPEWHVRLQAAFQRHTDNAVSKTINFPHSATKEEVRRAFELAYELGCKGLTVYRDGSREQQVINIGSGEKEGSEEGAAIGPPAEERRKPRPRPEVTSGTTEKIGTGCGNLYVTVNADEHGPFEVFASLGKSGGCEASQTEAISRLVSLALRSGVKPESIIKQLRGIRCPRPYWRNGHAILSCPDAIGRALVRYESERGQPVSVPPEPGRQYERCARCGGVLEYVEGCEVCRGCGYSRCE</sequence>
<comment type="similarity">
    <text evidence="2 13">Belongs to the ribonucleoside diphosphate reductase class-2 family.</text>
</comment>
<evidence type="ECO:0000256" key="14">
    <source>
        <dbReference type="SAM" id="MobiDB-lite"/>
    </source>
</evidence>
<dbReference type="Pfam" id="PF12637">
    <property type="entry name" value="TSCPD"/>
    <property type="match status" value="1"/>
</dbReference>
<organism evidence="18 19">
    <name type="scientific">candidate division TA06 bacterium DG_24</name>
    <dbReference type="NCBI Taxonomy" id="1703770"/>
    <lineage>
        <taxon>Bacteria</taxon>
        <taxon>Bacteria division TA06</taxon>
    </lineage>
</organism>
<dbReference type="PRINTS" id="PR01183">
    <property type="entry name" value="RIBORDTASEM1"/>
</dbReference>
<gene>
    <name evidence="18" type="ORF">AMJ39_07170</name>
</gene>
<dbReference type="PANTHER" id="PTHR43371">
    <property type="entry name" value="VITAMIN B12-DEPENDENT RIBONUCLEOTIDE REDUCTASE"/>
    <property type="match status" value="1"/>
</dbReference>
<keyword evidence="4 13" id="KW-0237">DNA synthesis</keyword>
<feature type="domain" description="Ribonucleotide reductase large subunit N-terminal" evidence="15">
    <location>
        <begin position="10"/>
        <end position="91"/>
    </location>
</feature>
<dbReference type="FunFam" id="3.20.70.20:FF:000018">
    <property type="entry name" value="Vitamin B12-dependent ribonucleotide reductase"/>
    <property type="match status" value="1"/>
</dbReference>
<evidence type="ECO:0000256" key="9">
    <source>
        <dbReference type="ARBA" id="ARBA00023157"/>
    </source>
</evidence>
<dbReference type="EC" id="1.17.4.1" evidence="13"/>
<evidence type="ECO:0000259" key="15">
    <source>
        <dbReference type="Pfam" id="PF00317"/>
    </source>
</evidence>
<dbReference type="SUPFAM" id="SSF51998">
    <property type="entry name" value="PFL-like glycyl radical enzymes"/>
    <property type="match status" value="1"/>
</dbReference>
<comment type="caution">
    <text evidence="18">The sequence shown here is derived from an EMBL/GenBank/DDBJ whole genome shotgun (WGS) entry which is preliminary data.</text>
</comment>
<evidence type="ECO:0000256" key="3">
    <source>
        <dbReference type="ARBA" id="ARBA00022628"/>
    </source>
</evidence>
<evidence type="ECO:0000256" key="2">
    <source>
        <dbReference type="ARBA" id="ARBA00007405"/>
    </source>
</evidence>
<dbReference type="InterPro" id="IPR013344">
    <property type="entry name" value="RNR_NrdJ/NrdZ"/>
</dbReference>
<dbReference type="GO" id="GO:0004748">
    <property type="term" value="F:ribonucleoside-diphosphate reductase activity, thioredoxin disulfide as acceptor"/>
    <property type="evidence" value="ECO:0007669"/>
    <property type="project" value="UniProtKB-EC"/>
</dbReference>